<sequence>MPIKYKILKNRKFVYAVGEGQISFDDLLQHVNELAEDPKYVSPNLTQTKKLDGLTVEELIEQFKLVREDTIAIVQGMSEQDLNREGMHAFHGHGKLERFIIWAYEHVRIHEDEIRKVIH</sequence>
<accession>A0A8J6P027</accession>
<dbReference type="InterPro" id="IPR034660">
    <property type="entry name" value="DinB/YfiT-like"/>
</dbReference>
<comment type="caution">
    <text evidence="1">The sequence shown here is derived from an EMBL/GenBank/DDBJ whole genome shotgun (WGS) entry which is preliminary data.</text>
</comment>
<gene>
    <name evidence="1" type="ORF">H8D96_00140</name>
</gene>
<organism evidence="1 2">
    <name type="scientific">Candidatus Desulfatibia vada</name>
    <dbReference type="NCBI Taxonomy" id="2841696"/>
    <lineage>
        <taxon>Bacteria</taxon>
        <taxon>Pseudomonadati</taxon>
        <taxon>Thermodesulfobacteriota</taxon>
        <taxon>Desulfobacteria</taxon>
        <taxon>Desulfobacterales</taxon>
        <taxon>Desulfobacterales incertae sedis</taxon>
        <taxon>Candidatus Desulfatibia</taxon>
    </lineage>
</organism>
<reference evidence="1 2" key="1">
    <citation type="submission" date="2020-08" db="EMBL/GenBank/DDBJ databases">
        <title>Bridging the membrane lipid divide: bacteria of the FCB group superphylum have the potential to synthesize archaeal ether lipids.</title>
        <authorList>
            <person name="Villanueva L."/>
            <person name="Von Meijenfeldt F.A.B."/>
            <person name="Westbye A.B."/>
            <person name="Yadav S."/>
            <person name="Hopmans E.C."/>
            <person name="Dutilh B.E."/>
            <person name="Sinninghe Damste J.S."/>
        </authorList>
    </citation>
    <scope>NUCLEOTIDE SEQUENCE [LARGE SCALE GENOMIC DNA]</scope>
    <source>
        <strain evidence="1">NIOZ-UU17</strain>
    </source>
</reference>
<protein>
    <submittedName>
        <fullName evidence="1">DinB family protein</fullName>
    </submittedName>
</protein>
<evidence type="ECO:0000313" key="1">
    <source>
        <dbReference type="EMBL" id="MBC8430307.1"/>
    </source>
</evidence>
<dbReference type="Proteomes" id="UP000605201">
    <property type="component" value="Unassembled WGS sequence"/>
</dbReference>
<dbReference type="AlphaFoldDB" id="A0A8J6P027"/>
<evidence type="ECO:0000313" key="2">
    <source>
        <dbReference type="Proteomes" id="UP000605201"/>
    </source>
</evidence>
<dbReference type="Gene3D" id="1.20.120.450">
    <property type="entry name" value="dinb family like domain"/>
    <property type="match status" value="1"/>
</dbReference>
<dbReference type="SUPFAM" id="SSF109854">
    <property type="entry name" value="DinB/YfiT-like putative metalloenzymes"/>
    <property type="match status" value="1"/>
</dbReference>
<name>A0A8J6P027_9BACT</name>
<proteinExistence type="predicted"/>
<dbReference type="EMBL" id="JACNIG010000009">
    <property type="protein sequence ID" value="MBC8430307.1"/>
    <property type="molecule type" value="Genomic_DNA"/>
</dbReference>